<dbReference type="PANTHER" id="PTHR30036">
    <property type="entry name" value="D-XYLOSE-BINDING PERIPLASMIC PROTEIN"/>
    <property type="match status" value="1"/>
</dbReference>
<evidence type="ECO:0000313" key="5">
    <source>
        <dbReference type="Proteomes" id="UP001355653"/>
    </source>
</evidence>
<dbReference type="InterPro" id="IPR050555">
    <property type="entry name" value="Bact_Solute-Bind_Prot2"/>
</dbReference>
<dbReference type="InterPro" id="IPR028082">
    <property type="entry name" value="Peripla_BP_I"/>
</dbReference>
<dbReference type="RefSeq" id="WP_164819506.1">
    <property type="nucleotide sequence ID" value="NZ_JAROBY010000026.1"/>
</dbReference>
<dbReference type="Proteomes" id="UP001355653">
    <property type="component" value="Unassembled WGS sequence"/>
</dbReference>
<proteinExistence type="inferred from homology"/>
<gene>
    <name evidence="4" type="ORF">P5G65_16460</name>
</gene>
<name>A0ABU6DF51_9BACL</name>
<feature type="domain" description="Periplasmic binding protein" evidence="3">
    <location>
        <begin position="55"/>
        <end position="293"/>
    </location>
</feature>
<protein>
    <submittedName>
        <fullName evidence="4">Substrate-binding domain-containing protein</fullName>
    </submittedName>
</protein>
<dbReference type="Pfam" id="PF13407">
    <property type="entry name" value="Peripla_BP_4"/>
    <property type="match status" value="1"/>
</dbReference>
<dbReference type="InterPro" id="IPR025997">
    <property type="entry name" value="SBP_2_dom"/>
</dbReference>
<comment type="caution">
    <text evidence="4">The sequence shown here is derived from an EMBL/GenBank/DDBJ whole genome shotgun (WGS) entry which is preliminary data.</text>
</comment>
<sequence>MPVTPRTLLVFFIICSLFTNVGCQESSTPLLSSDKLSTPVPKTAHNPTYTFGIIYPIAHSFYEIITQNAEKTAAANSVQLVVKAPEEISIEQQIRMMETMIKQRVDGIAIDPIDPDSLISVINKAVDAGIPVICFETDAPLSRRSSYIGLDHYKGGIVMGEVVNKLMKGKGMVLVETGMVNNSIQRERLSGLLNYLSRNTEIQVLEVGYNEGSSDKALKDMERMIDDHPHFDTLITLDILSSPASILLWKAKGLKRNAVSFGMMPKVRGALINGQITSVISQNEQLWGDYIIGQLLSTVRRESTSTYVDTGVQEMTKTMLEREP</sequence>
<evidence type="ECO:0000256" key="2">
    <source>
        <dbReference type="ARBA" id="ARBA00007639"/>
    </source>
</evidence>
<dbReference type="SUPFAM" id="SSF53822">
    <property type="entry name" value="Periplasmic binding protein-like I"/>
    <property type="match status" value="1"/>
</dbReference>
<comment type="similarity">
    <text evidence="2">Belongs to the bacterial solute-binding protein 2 family.</text>
</comment>
<organism evidence="4 5">
    <name type="scientific">Paenibacillus chondroitinus</name>
    <dbReference type="NCBI Taxonomy" id="59842"/>
    <lineage>
        <taxon>Bacteria</taxon>
        <taxon>Bacillati</taxon>
        <taxon>Bacillota</taxon>
        <taxon>Bacilli</taxon>
        <taxon>Bacillales</taxon>
        <taxon>Paenibacillaceae</taxon>
        <taxon>Paenibacillus</taxon>
    </lineage>
</organism>
<evidence type="ECO:0000259" key="3">
    <source>
        <dbReference type="Pfam" id="PF13407"/>
    </source>
</evidence>
<accession>A0ABU6DF51</accession>
<comment type="subcellular location">
    <subcellularLocation>
        <location evidence="1">Cell envelope</location>
    </subcellularLocation>
</comment>
<reference evidence="4 5" key="1">
    <citation type="submission" date="2023-03" db="EMBL/GenBank/DDBJ databases">
        <title>Bacillus Genome Sequencing.</title>
        <authorList>
            <person name="Dunlap C."/>
        </authorList>
    </citation>
    <scope>NUCLEOTIDE SEQUENCE [LARGE SCALE GENOMIC DNA]</scope>
    <source>
        <strain evidence="4 5">NRS-1351</strain>
    </source>
</reference>
<dbReference type="Gene3D" id="3.40.50.2300">
    <property type="match status" value="2"/>
</dbReference>
<evidence type="ECO:0000256" key="1">
    <source>
        <dbReference type="ARBA" id="ARBA00004196"/>
    </source>
</evidence>
<evidence type="ECO:0000313" key="4">
    <source>
        <dbReference type="EMBL" id="MEB4795497.1"/>
    </source>
</evidence>
<keyword evidence="5" id="KW-1185">Reference proteome</keyword>
<dbReference type="EMBL" id="JAROBY010000026">
    <property type="protein sequence ID" value="MEB4795497.1"/>
    <property type="molecule type" value="Genomic_DNA"/>
</dbReference>
<dbReference type="PANTHER" id="PTHR30036:SF7">
    <property type="entry name" value="ABC TRANSPORTER PERIPLASMIC-BINDING PROTEIN YPHF"/>
    <property type="match status" value="1"/>
</dbReference>